<dbReference type="STRING" id="215637.A0A4P9ZWB9"/>
<dbReference type="InterPro" id="IPR019489">
    <property type="entry name" value="Clp_ATPase_C"/>
</dbReference>
<proteinExistence type="predicted"/>
<dbReference type="Gene3D" id="3.40.50.300">
    <property type="entry name" value="P-loop containing nucleotide triphosphate hydrolases"/>
    <property type="match status" value="1"/>
</dbReference>
<protein>
    <submittedName>
        <fullName evidence="6">P-loop containing nucleoside triphosphate hydrolase protein</fullName>
    </submittedName>
</protein>
<dbReference type="InterPro" id="IPR003959">
    <property type="entry name" value="ATPase_AAA_core"/>
</dbReference>
<evidence type="ECO:0000256" key="2">
    <source>
        <dbReference type="ARBA" id="ARBA00022840"/>
    </source>
</evidence>
<feature type="region of interest" description="Disordered" evidence="3">
    <location>
        <begin position="219"/>
        <end position="239"/>
    </location>
</feature>
<dbReference type="EMBL" id="ML002535">
    <property type="protein sequence ID" value="RKP37152.1"/>
    <property type="molecule type" value="Genomic_DNA"/>
</dbReference>
<keyword evidence="7" id="KW-1185">Reference proteome</keyword>
<dbReference type="InterPro" id="IPR050052">
    <property type="entry name" value="ATP-dep_Clp_protease_ClpX"/>
</dbReference>
<feature type="domain" description="AAA+ ATPase" evidence="4">
    <location>
        <begin position="104"/>
        <end position="282"/>
    </location>
</feature>
<dbReference type="PANTHER" id="PTHR48102:SF7">
    <property type="entry name" value="ATP-DEPENDENT CLP PROTEASE ATP-BINDING SUBUNIT CLPX-LIKE, MITOCHONDRIAL"/>
    <property type="match status" value="1"/>
</dbReference>
<keyword evidence="6" id="KW-0378">Hydrolase</keyword>
<dbReference type="Proteomes" id="UP000268162">
    <property type="component" value="Unassembled WGS sequence"/>
</dbReference>
<dbReference type="InterPro" id="IPR003593">
    <property type="entry name" value="AAA+_ATPase"/>
</dbReference>
<feature type="compositionally biased region" description="Polar residues" evidence="3">
    <location>
        <begin position="286"/>
        <end position="303"/>
    </location>
</feature>
<sequence length="486" mass="51900">MIQIVKYLDEYIIGQERAKKTLAVAVFNHYNRVRANTTQSSSPTLPHDASAGHPPHSGKPWLPPPYFSPGASDHGLGPNHALSSVPNSSPASPLHPNIPSTIYDKSNVLLLGPTGSGKTLLARTLAKVLNVPFSMSDATPFTQAGYVGEDVELVIQRLLQSCDYNVKKAEQGIVFIDEIDKITRKTDHSSSTKDVSGEGVQQALLRMLEGTIVNIVDKTGGAGANSGRRPGSIPSVTNGKGDVYSVDTSNILFIVSGAFVGLDKLVLDRVAKGSIGFGNPIRPTELGSTGSENGRGNGRQSTVANDQPLHLIKYGLIPEFVGRLPVLASVAPLSIQALIRVLTEPKNSLLKQYEGLFAINKVELKFSNMALQAVAEQAIQKQTGARGLRRIMENILLDPMFDAPGSSIRYVVVNEDAARFKKPVLYFGVNQLMEAEEAIDKDSRAHVNNGEQEAVQSPAAATATSSEHDGGMAEAKPQAAIEAVGQ</sequence>
<gene>
    <name evidence="6" type="ORF">BJ085DRAFT_20017</name>
</gene>
<dbReference type="NCBIfam" id="NF003745">
    <property type="entry name" value="PRK05342.1"/>
    <property type="match status" value="1"/>
</dbReference>
<evidence type="ECO:0000256" key="1">
    <source>
        <dbReference type="ARBA" id="ARBA00022741"/>
    </source>
</evidence>
<evidence type="ECO:0000313" key="6">
    <source>
        <dbReference type="EMBL" id="RKP37152.1"/>
    </source>
</evidence>
<dbReference type="InterPro" id="IPR027417">
    <property type="entry name" value="P-loop_NTPase"/>
</dbReference>
<feature type="region of interest" description="Disordered" evidence="3">
    <location>
        <begin position="281"/>
        <end position="303"/>
    </location>
</feature>
<feature type="compositionally biased region" description="Polar residues" evidence="3">
    <location>
        <begin position="81"/>
        <end position="91"/>
    </location>
</feature>
<dbReference type="SMART" id="SM00382">
    <property type="entry name" value="AAA"/>
    <property type="match status" value="1"/>
</dbReference>
<organism evidence="6 7">
    <name type="scientific">Dimargaris cristalligena</name>
    <dbReference type="NCBI Taxonomy" id="215637"/>
    <lineage>
        <taxon>Eukaryota</taxon>
        <taxon>Fungi</taxon>
        <taxon>Fungi incertae sedis</taxon>
        <taxon>Zoopagomycota</taxon>
        <taxon>Kickxellomycotina</taxon>
        <taxon>Dimargaritomycetes</taxon>
        <taxon>Dimargaritales</taxon>
        <taxon>Dimargaritaceae</taxon>
        <taxon>Dimargaris</taxon>
    </lineage>
</organism>
<evidence type="ECO:0000259" key="5">
    <source>
        <dbReference type="SMART" id="SM01086"/>
    </source>
</evidence>
<dbReference type="GO" id="GO:0005759">
    <property type="term" value="C:mitochondrial matrix"/>
    <property type="evidence" value="ECO:0007669"/>
    <property type="project" value="TreeGrafter"/>
</dbReference>
<evidence type="ECO:0000259" key="4">
    <source>
        <dbReference type="SMART" id="SM00382"/>
    </source>
</evidence>
<keyword evidence="1" id="KW-0547">Nucleotide-binding</keyword>
<reference evidence="7" key="1">
    <citation type="journal article" date="2018" name="Nat. Microbiol.">
        <title>Leveraging single-cell genomics to expand the fungal tree of life.</title>
        <authorList>
            <person name="Ahrendt S.R."/>
            <person name="Quandt C.A."/>
            <person name="Ciobanu D."/>
            <person name="Clum A."/>
            <person name="Salamov A."/>
            <person name="Andreopoulos B."/>
            <person name="Cheng J.F."/>
            <person name="Woyke T."/>
            <person name="Pelin A."/>
            <person name="Henrissat B."/>
            <person name="Reynolds N.K."/>
            <person name="Benny G.L."/>
            <person name="Smith M.E."/>
            <person name="James T.Y."/>
            <person name="Grigoriev I.V."/>
        </authorList>
    </citation>
    <scope>NUCLEOTIDE SEQUENCE [LARGE SCALE GENOMIC DNA]</scope>
    <source>
        <strain evidence="7">RSA 468</strain>
    </source>
</reference>
<keyword evidence="2" id="KW-0067">ATP-binding</keyword>
<dbReference type="GO" id="GO:0005524">
    <property type="term" value="F:ATP binding"/>
    <property type="evidence" value="ECO:0007669"/>
    <property type="project" value="UniProtKB-KW"/>
</dbReference>
<accession>A0A4P9ZWB9</accession>
<evidence type="ECO:0000256" key="3">
    <source>
        <dbReference type="SAM" id="MobiDB-lite"/>
    </source>
</evidence>
<dbReference type="GO" id="GO:0016887">
    <property type="term" value="F:ATP hydrolysis activity"/>
    <property type="evidence" value="ECO:0007669"/>
    <property type="project" value="InterPro"/>
</dbReference>
<dbReference type="FunFam" id="1.10.8.60:FF:000138">
    <property type="entry name" value="ATP-dependent Clp protease ATP-binding subunit ClpX"/>
    <property type="match status" value="1"/>
</dbReference>
<dbReference type="AlphaFoldDB" id="A0A4P9ZWB9"/>
<dbReference type="SUPFAM" id="SSF52540">
    <property type="entry name" value="P-loop containing nucleoside triphosphate hydrolases"/>
    <property type="match status" value="1"/>
</dbReference>
<dbReference type="Pfam" id="PF10431">
    <property type="entry name" value="ClpB_D2-small"/>
    <property type="match status" value="1"/>
</dbReference>
<dbReference type="GO" id="GO:0051603">
    <property type="term" value="P:proteolysis involved in protein catabolic process"/>
    <property type="evidence" value="ECO:0007669"/>
    <property type="project" value="TreeGrafter"/>
</dbReference>
<dbReference type="PANTHER" id="PTHR48102">
    <property type="entry name" value="ATP-DEPENDENT CLP PROTEASE ATP-BINDING SUBUNIT CLPX-LIKE, MITOCHONDRIAL-RELATED"/>
    <property type="match status" value="1"/>
</dbReference>
<dbReference type="Pfam" id="PF07724">
    <property type="entry name" value="AAA_2"/>
    <property type="match status" value="1"/>
</dbReference>
<evidence type="ECO:0000313" key="7">
    <source>
        <dbReference type="Proteomes" id="UP000268162"/>
    </source>
</evidence>
<dbReference type="SMART" id="SM01086">
    <property type="entry name" value="ClpB_D2-small"/>
    <property type="match status" value="1"/>
</dbReference>
<name>A0A4P9ZWB9_9FUNG</name>
<feature type="domain" description="Clp ATPase C-terminal" evidence="5">
    <location>
        <begin position="333"/>
        <end position="420"/>
    </location>
</feature>
<feature type="region of interest" description="Disordered" evidence="3">
    <location>
        <begin position="448"/>
        <end position="486"/>
    </location>
</feature>
<dbReference type="Gene3D" id="1.10.8.60">
    <property type="match status" value="1"/>
</dbReference>
<feature type="region of interest" description="Disordered" evidence="3">
    <location>
        <begin position="36"/>
        <end position="97"/>
    </location>
</feature>